<evidence type="ECO:0000256" key="3">
    <source>
        <dbReference type="ARBA" id="ARBA00022729"/>
    </source>
</evidence>
<dbReference type="PANTHER" id="PTHR33138:SF1">
    <property type="entry name" value="OS01G0113900 PROTEIN"/>
    <property type="match status" value="1"/>
</dbReference>
<dbReference type="GO" id="GO:0016020">
    <property type="term" value="C:membrane"/>
    <property type="evidence" value="ECO:0007669"/>
    <property type="project" value="UniProtKB-SubCell"/>
</dbReference>
<accession>A0A7J0DCI1</accession>
<evidence type="ECO:0000256" key="6">
    <source>
        <dbReference type="ARBA" id="ARBA00048679"/>
    </source>
</evidence>
<dbReference type="Pfam" id="PF14380">
    <property type="entry name" value="WAK_assoc"/>
    <property type="match status" value="1"/>
</dbReference>
<evidence type="ECO:0000256" key="2">
    <source>
        <dbReference type="ARBA" id="ARBA00012513"/>
    </source>
</evidence>
<sequence>MSETISNRYCGYPNFNLSCSSSNKTIINLPGDSYYVKEINYTDSTLTLIDVDVTTNQTCPRATHNVTLQTLPFSYNRLDLNLSFYFNCSYLPTSATPIECLSSGEKQSYVFVVGTEPEGIDWYDFCEDKVVVTVIDSEIDQTNGLITGFGGAMNDGFILDWRTMAECDMCEASDGRCGYNYVTKEFLCFCSDGNIKNDRCKGIEVETGG</sequence>
<organism evidence="9 10">
    <name type="scientific">Actinidia rufa</name>
    <dbReference type="NCBI Taxonomy" id="165716"/>
    <lineage>
        <taxon>Eukaryota</taxon>
        <taxon>Viridiplantae</taxon>
        <taxon>Streptophyta</taxon>
        <taxon>Embryophyta</taxon>
        <taxon>Tracheophyta</taxon>
        <taxon>Spermatophyta</taxon>
        <taxon>Magnoliopsida</taxon>
        <taxon>eudicotyledons</taxon>
        <taxon>Gunneridae</taxon>
        <taxon>Pentapetalae</taxon>
        <taxon>asterids</taxon>
        <taxon>Ericales</taxon>
        <taxon>Actinidiaceae</taxon>
        <taxon>Actinidia</taxon>
    </lineage>
</organism>
<dbReference type="GO" id="GO:0030247">
    <property type="term" value="F:polysaccharide binding"/>
    <property type="evidence" value="ECO:0007669"/>
    <property type="project" value="InterPro"/>
</dbReference>
<comment type="catalytic activity">
    <reaction evidence="5">
        <text>L-threonyl-[protein] + ATP = O-phospho-L-threonyl-[protein] + ADP + H(+)</text>
        <dbReference type="Rhea" id="RHEA:46608"/>
        <dbReference type="Rhea" id="RHEA-COMP:11060"/>
        <dbReference type="Rhea" id="RHEA-COMP:11605"/>
        <dbReference type="ChEBI" id="CHEBI:15378"/>
        <dbReference type="ChEBI" id="CHEBI:30013"/>
        <dbReference type="ChEBI" id="CHEBI:30616"/>
        <dbReference type="ChEBI" id="CHEBI:61977"/>
        <dbReference type="ChEBI" id="CHEBI:456216"/>
        <dbReference type="EC" id="2.7.11.1"/>
    </reaction>
</comment>
<dbReference type="PANTHER" id="PTHR33138">
    <property type="entry name" value="OS01G0690200 PROTEIN"/>
    <property type="match status" value="1"/>
</dbReference>
<dbReference type="InterPro" id="IPR025287">
    <property type="entry name" value="WAK_GUB"/>
</dbReference>
<evidence type="ECO:0000313" key="9">
    <source>
        <dbReference type="EMBL" id="GFS32377.1"/>
    </source>
</evidence>
<gene>
    <name evidence="9" type="ORF">Acr_00g0022390</name>
</gene>
<keyword evidence="4" id="KW-0325">Glycoprotein</keyword>
<proteinExistence type="predicted"/>
<comment type="catalytic activity">
    <reaction evidence="6">
        <text>L-seryl-[protein] + ATP = O-phospho-L-seryl-[protein] + ADP + H(+)</text>
        <dbReference type="Rhea" id="RHEA:17989"/>
        <dbReference type="Rhea" id="RHEA-COMP:9863"/>
        <dbReference type="Rhea" id="RHEA-COMP:11604"/>
        <dbReference type="ChEBI" id="CHEBI:15378"/>
        <dbReference type="ChEBI" id="CHEBI:29999"/>
        <dbReference type="ChEBI" id="CHEBI:30616"/>
        <dbReference type="ChEBI" id="CHEBI:83421"/>
        <dbReference type="ChEBI" id="CHEBI:456216"/>
        <dbReference type="EC" id="2.7.11.1"/>
    </reaction>
</comment>
<evidence type="ECO:0000313" key="10">
    <source>
        <dbReference type="Proteomes" id="UP000585474"/>
    </source>
</evidence>
<dbReference type="AlphaFoldDB" id="A0A7J0DCI1"/>
<evidence type="ECO:0000259" key="7">
    <source>
        <dbReference type="Pfam" id="PF13947"/>
    </source>
</evidence>
<keyword evidence="10" id="KW-1185">Reference proteome</keyword>
<evidence type="ECO:0000256" key="5">
    <source>
        <dbReference type="ARBA" id="ARBA00047899"/>
    </source>
</evidence>
<comment type="subcellular location">
    <subcellularLocation>
        <location evidence="1">Membrane</location>
        <topology evidence="1">Single-pass membrane protein</topology>
    </subcellularLocation>
</comment>
<evidence type="ECO:0000259" key="8">
    <source>
        <dbReference type="Pfam" id="PF14380"/>
    </source>
</evidence>
<dbReference type="OrthoDB" id="635050at2759"/>
<name>A0A7J0DCI1_9ERIC</name>
<dbReference type="EMBL" id="BJWL01000161">
    <property type="protein sequence ID" value="GFS32377.1"/>
    <property type="molecule type" value="Genomic_DNA"/>
</dbReference>
<dbReference type="Pfam" id="PF13947">
    <property type="entry name" value="GUB_WAK_bind"/>
    <property type="match status" value="1"/>
</dbReference>
<dbReference type="InterPro" id="IPR032872">
    <property type="entry name" value="WAK_assoc_C"/>
</dbReference>
<dbReference type="GO" id="GO:0004674">
    <property type="term" value="F:protein serine/threonine kinase activity"/>
    <property type="evidence" value="ECO:0007669"/>
    <property type="project" value="UniProtKB-EC"/>
</dbReference>
<feature type="domain" description="Wall-associated receptor kinase C-terminal" evidence="8">
    <location>
        <begin position="100"/>
        <end position="193"/>
    </location>
</feature>
<evidence type="ECO:0000256" key="1">
    <source>
        <dbReference type="ARBA" id="ARBA00004167"/>
    </source>
</evidence>
<reference evidence="10" key="1">
    <citation type="submission" date="2019-07" db="EMBL/GenBank/DDBJ databases">
        <title>De Novo Assembly of kiwifruit Actinidia rufa.</title>
        <authorList>
            <person name="Sugita-Konishi S."/>
            <person name="Sato K."/>
            <person name="Mori E."/>
            <person name="Abe Y."/>
            <person name="Kisaki G."/>
            <person name="Hamano K."/>
            <person name="Suezawa K."/>
            <person name="Otani M."/>
            <person name="Fukuda T."/>
            <person name="Manabe T."/>
            <person name="Gomi K."/>
            <person name="Tabuchi M."/>
            <person name="Akimitsu K."/>
            <person name="Kataoka I."/>
        </authorList>
    </citation>
    <scope>NUCLEOTIDE SEQUENCE [LARGE SCALE GENOMIC DNA]</scope>
    <source>
        <strain evidence="10">cv. Fuchu</strain>
    </source>
</reference>
<dbReference type="EC" id="2.7.11.1" evidence="2"/>
<protein>
    <recommendedName>
        <fullName evidence="2">non-specific serine/threonine protein kinase</fullName>
        <ecNumber evidence="2">2.7.11.1</ecNumber>
    </recommendedName>
</protein>
<feature type="domain" description="Wall-associated receptor kinase galacturonan-binding" evidence="7">
    <location>
        <begin position="7"/>
        <end position="50"/>
    </location>
</feature>
<dbReference type="Proteomes" id="UP000585474">
    <property type="component" value="Unassembled WGS sequence"/>
</dbReference>
<evidence type="ECO:0000256" key="4">
    <source>
        <dbReference type="ARBA" id="ARBA00023180"/>
    </source>
</evidence>
<keyword evidence="3" id="KW-0732">Signal</keyword>
<comment type="caution">
    <text evidence="9">The sequence shown here is derived from an EMBL/GenBank/DDBJ whole genome shotgun (WGS) entry which is preliminary data.</text>
</comment>